<sequence length="130" mass="14712">MKPLSPKKAKFVELLSGGLSNEQAGKKLGISRATAWRWANEPEIKARLSELHQERLKRAHGRLLSATETAIETLERLCHHKSGYVAVQAARSILDLVLKLHEHLELKERLEAIEKRLKELEGEGHVKKKA</sequence>
<dbReference type="KEGG" id="tid:Thein_1510"/>
<dbReference type="PaxDb" id="667014-Thein_1510"/>
<dbReference type="OrthoDB" id="8455288at2"/>
<dbReference type="Proteomes" id="UP000006793">
    <property type="component" value="Chromosome"/>
</dbReference>
<proteinExistence type="predicted"/>
<organism evidence="2 3">
    <name type="scientific">Thermodesulfatator indicus (strain DSM 15286 / JCM 11887 / CIR29812)</name>
    <dbReference type="NCBI Taxonomy" id="667014"/>
    <lineage>
        <taxon>Bacteria</taxon>
        <taxon>Pseudomonadati</taxon>
        <taxon>Thermodesulfobacteriota</taxon>
        <taxon>Thermodesulfobacteria</taxon>
        <taxon>Thermodesulfobacteriales</taxon>
        <taxon>Thermodesulfatatoraceae</taxon>
        <taxon>Thermodesulfatator</taxon>
    </lineage>
</organism>
<evidence type="ECO:0000313" key="3">
    <source>
        <dbReference type="Proteomes" id="UP000006793"/>
    </source>
</evidence>
<dbReference type="InParanoid" id="F8AAF1"/>
<name>F8AAF1_THEID</name>
<keyword evidence="1" id="KW-0175">Coiled coil</keyword>
<dbReference type="STRING" id="667014.Thein_1510"/>
<dbReference type="RefSeq" id="WP_013908113.1">
    <property type="nucleotide sequence ID" value="NC_015681.1"/>
</dbReference>
<evidence type="ECO:0000256" key="1">
    <source>
        <dbReference type="SAM" id="Coils"/>
    </source>
</evidence>
<feature type="coiled-coil region" evidence="1">
    <location>
        <begin position="103"/>
        <end position="130"/>
    </location>
</feature>
<dbReference type="Pfam" id="PF13384">
    <property type="entry name" value="HTH_23"/>
    <property type="match status" value="1"/>
</dbReference>
<dbReference type="AlphaFoldDB" id="F8AAF1"/>
<evidence type="ECO:0000313" key="2">
    <source>
        <dbReference type="EMBL" id="AEH45371.1"/>
    </source>
</evidence>
<keyword evidence="3" id="KW-1185">Reference proteome</keyword>
<dbReference type="EMBL" id="CP002683">
    <property type="protein sequence ID" value="AEH45371.1"/>
    <property type="molecule type" value="Genomic_DNA"/>
</dbReference>
<protein>
    <recommendedName>
        <fullName evidence="4">Homeodomain phBC6A51-type domain-containing protein</fullName>
    </recommendedName>
</protein>
<reference evidence="2 3" key="2">
    <citation type="journal article" date="2012" name="Stand. Genomic Sci.">
        <title>Complete genome sequence of the thermophilic sulfate-reducing ocean bacterium Thermodesulfatator indicus type strain (CIR29812(T)).</title>
        <authorList>
            <person name="Anderson I."/>
            <person name="Saunders E."/>
            <person name="Lapidus A."/>
            <person name="Nolan M."/>
            <person name="Lucas S."/>
            <person name="Tice H."/>
            <person name="Del Rio T.G."/>
            <person name="Cheng J.F."/>
            <person name="Han C."/>
            <person name="Tapia R."/>
            <person name="Goodwin L.A."/>
            <person name="Pitluck S."/>
            <person name="Liolios K."/>
            <person name="Mavromatis K."/>
            <person name="Pagani I."/>
            <person name="Ivanova N."/>
            <person name="Mikhailova N."/>
            <person name="Pati A."/>
            <person name="Chen A."/>
            <person name="Palaniappan K."/>
            <person name="Land M."/>
            <person name="Hauser L."/>
            <person name="Jeffries C.D."/>
            <person name="Chang Y.J."/>
            <person name="Brambilla E.M."/>
            <person name="Rohde M."/>
            <person name="Spring S."/>
            <person name="Goker M."/>
            <person name="Detter J.C."/>
            <person name="Woyke T."/>
            <person name="Bristow J."/>
            <person name="Eisen J.A."/>
            <person name="Markowitz V."/>
            <person name="Hugenholtz P."/>
            <person name="Kyrpides N.C."/>
            <person name="Klenk H.P."/>
        </authorList>
    </citation>
    <scope>NUCLEOTIDE SEQUENCE [LARGE SCALE GENOMIC DNA]</scope>
    <source>
        <strain evidence="3">DSM 15286 / JCM 11887 / CIR29812</strain>
    </source>
</reference>
<accession>F8AAF1</accession>
<reference evidence="3" key="1">
    <citation type="submission" date="2011-04" db="EMBL/GenBank/DDBJ databases">
        <title>The complete genome of Thermodesulfatator indicus DSM 15286.</title>
        <authorList>
            <person name="Lucas S."/>
            <person name="Copeland A."/>
            <person name="Lapidus A."/>
            <person name="Bruce D."/>
            <person name="Goodwin L."/>
            <person name="Pitluck S."/>
            <person name="Peters L."/>
            <person name="Kyrpides N."/>
            <person name="Mavromatis K."/>
            <person name="Pagani I."/>
            <person name="Ivanova N."/>
            <person name="Saunders L."/>
            <person name="Detter J.C."/>
            <person name="Tapia R."/>
            <person name="Han C."/>
            <person name="Land M."/>
            <person name="Hauser L."/>
            <person name="Markowitz V."/>
            <person name="Cheng J.-F."/>
            <person name="Hugenholtz P."/>
            <person name="Woyke T."/>
            <person name="Wu D."/>
            <person name="Spring S."/>
            <person name="Schroeder M."/>
            <person name="Brambilla E."/>
            <person name="Klenk H.-P."/>
            <person name="Eisen J.A."/>
        </authorList>
    </citation>
    <scope>NUCLEOTIDE SEQUENCE [LARGE SCALE GENOMIC DNA]</scope>
    <source>
        <strain evidence="3">DSM 15286 / JCM 11887 / CIR29812</strain>
    </source>
</reference>
<dbReference type="HOGENOM" id="CLU_1937140_0_0_0"/>
<evidence type="ECO:0008006" key="4">
    <source>
        <dbReference type="Google" id="ProtNLM"/>
    </source>
</evidence>
<gene>
    <name evidence="2" type="ordered locus">Thein_1510</name>
</gene>
<dbReference type="Gene3D" id="1.10.10.60">
    <property type="entry name" value="Homeodomain-like"/>
    <property type="match status" value="1"/>
</dbReference>